<feature type="domain" description="VIP1 N-terminal" evidence="13">
    <location>
        <begin position="45"/>
        <end position="134"/>
    </location>
</feature>
<dbReference type="PROSITE" id="PS00616">
    <property type="entry name" value="HIS_ACID_PHOSPHAT_1"/>
    <property type="match status" value="1"/>
</dbReference>
<keyword evidence="7 10" id="KW-0067">ATP-binding</keyword>
<dbReference type="GO" id="GO:0006020">
    <property type="term" value="P:inositol metabolic process"/>
    <property type="evidence" value="ECO:0007669"/>
    <property type="project" value="TreeGrafter"/>
</dbReference>
<dbReference type="PANTHER" id="PTHR12750:SF9">
    <property type="entry name" value="INOSITOL HEXAKISPHOSPHATE AND DIPHOSPHOINOSITOL-PENTAKISPHOSPHATE KINASE"/>
    <property type="match status" value="1"/>
</dbReference>
<dbReference type="InterPro" id="IPR040557">
    <property type="entry name" value="VIP1_N"/>
</dbReference>
<dbReference type="Pfam" id="PF08443">
    <property type="entry name" value="RimK"/>
    <property type="match status" value="1"/>
</dbReference>
<dbReference type="OrthoDB" id="18042at2759"/>
<dbReference type="GO" id="GO:0005524">
    <property type="term" value="F:ATP binding"/>
    <property type="evidence" value="ECO:0007669"/>
    <property type="project" value="UniProtKB-KW"/>
</dbReference>
<dbReference type="GO" id="GO:0000828">
    <property type="term" value="F:inositol hexakisphosphate kinase activity"/>
    <property type="evidence" value="ECO:0007669"/>
    <property type="project" value="TreeGrafter"/>
</dbReference>
<dbReference type="InterPro" id="IPR000560">
    <property type="entry name" value="His_Pase_clade-2"/>
</dbReference>
<accession>A0A7M5VCP5</accession>
<dbReference type="AlphaFoldDB" id="A0A7M5VCP5"/>
<evidence type="ECO:0000259" key="13">
    <source>
        <dbReference type="Pfam" id="PF18086"/>
    </source>
</evidence>
<evidence type="ECO:0000313" key="14">
    <source>
        <dbReference type="EnsemblMetazoa" id="CLYHEMP008653.6"/>
    </source>
</evidence>
<dbReference type="GO" id="GO:0033857">
    <property type="term" value="F:5-diphosphoinositol pentakisphosphate 1-kinase activity"/>
    <property type="evidence" value="ECO:0007669"/>
    <property type="project" value="TreeGrafter"/>
</dbReference>
<evidence type="ECO:0000256" key="7">
    <source>
        <dbReference type="ARBA" id="ARBA00022840"/>
    </source>
</evidence>
<keyword evidence="5 10" id="KW-0547">Nucleotide-binding</keyword>
<evidence type="ECO:0000256" key="6">
    <source>
        <dbReference type="ARBA" id="ARBA00022777"/>
    </source>
</evidence>
<comment type="subcellular location">
    <subcellularLocation>
        <location evidence="1 10">Cytoplasm</location>
        <location evidence="1 10">Cytosol</location>
    </subcellularLocation>
</comment>
<dbReference type="Gene3D" id="3.30.470.20">
    <property type="entry name" value="ATP-grasp fold, B domain"/>
    <property type="match status" value="1"/>
</dbReference>
<dbReference type="SUPFAM" id="SSF53254">
    <property type="entry name" value="Phosphoglycerate mutase-like"/>
    <property type="match status" value="1"/>
</dbReference>
<dbReference type="PANTHER" id="PTHR12750">
    <property type="entry name" value="DIPHOSPHOINOSITOL PENTAKISPHOSPHATE KINASE"/>
    <property type="match status" value="1"/>
</dbReference>
<evidence type="ECO:0000256" key="10">
    <source>
        <dbReference type="RuleBase" id="RU365032"/>
    </source>
</evidence>
<dbReference type="EnsemblMetazoa" id="CLYHEMT008653.6">
    <property type="protein sequence ID" value="CLYHEMP008653.6"/>
    <property type="gene ID" value="CLYHEMG008653"/>
</dbReference>
<dbReference type="Pfam" id="PF18086">
    <property type="entry name" value="PPIP5K2_N"/>
    <property type="match status" value="1"/>
</dbReference>
<dbReference type="InterPro" id="IPR033379">
    <property type="entry name" value="Acid_Pase_AS"/>
</dbReference>
<evidence type="ECO:0000256" key="4">
    <source>
        <dbReference type="ARBA" id="ARBA00022679"/>
    </source>
</evidence>
<protein>
    <recommendedName>
        <fullName evidence="10">Inositol hexakisphosphate and diphosphoinositol-pentakisphosphate kinase</fullName>
        <ecNumber evidence="10">2.7.4.24</ecNumber>
    </recommendedName>
</protein>
<evidence type="ECO:0000256" key="3">
    <source>
        <dbReference type="ARBA" id="ARBA00022490"/>
    </source>
</evidence>
<dbReference type="Proteomes" id="UP000594262">
    <property type="component" value="Unplaced"/>
</dbReference>
<feature type="domain" description="ATP-grasp fold RimK-type" evidence="12">
    <location>
        <begin position="242"/>
        <end position="338"/>
    </location>
</feature>
<dbReference type="GO" id="GO:0005829">
    <property type="term" value="C:cytosol"/>
    <property type="evidence" value="ECO:0007669"/>
    <property type="project" value="UniProtKB-SubCell"/>
</dbReference>
<organism evidence="14 15">
    <name type="scientific">Clytia hemisphaerica</name>
    <dbReference type="NCBI Taxonomy" id="252671"/>
    <lineage>
        <taxon>Eukaryota</taxon>
        <taxon>Metazoa</taxon>
        <taxon>Cnidaria</taxon>
        <taxon>Hydrozoa</taxon>
        <taxon>Hydroidolina</taxon>
        <taxon>Leptothecata</taxon>
        <taxon>Obeliida</taxon>
        <taxon>Clytiidae</taxon>
        <taxon>Clytia</taxon>
    </lineage>
</organism>
<proteinExistence type="inferred from homology"/>
<evidence type="ECO:0000256" key="11">
    <source>
        <dbReference type="SAM" id="MobiDB-lite"/>
    </source>
</evidence>
<keyword evidence="15" id="KW-1185">Reference proteome</keyword>
<evidence type="ECO:0000256" key="8">
    <source>
        <dbReference type="ARBA" id="ARBA00033696"/>
    </source>
</evidence>
<evidence type="ECO:0000313" key="15">
    <source>
        <dbReference type="Proteomes" id="UP000594262"/>
    </source>
</evidence>
<evidence type="ECO:0000256" key="1">
    <source>
        <dbReference type="ARBA" id="ARBA00004514"/>
    </source>
</evidence>
<evidence type="ECO:0000259" key="12">
    <source>
        <dbReference type="Pfam" id="PF08443"/>
    </source>
</evidence>
<dbReference type="SUPFAM" id="SSF56059">
    <property type="entry name" value="Glutathione synthetase ATP-binding domain-like"/>
    <property type="match status" value="1"/>
</dbReference>
<dbReference type="FunFam" id="3.30.470.20:FF:000003">
    <property type="entry name" value="Inositol hexakisphosphate and diphosphoinositol-pentakisphosphate kinase"/>
    <property type="match status" value="1"/>
</dbReference>
<evidence type="ECO:0000256" key="5">
    <source>
        <dbReference type="ARBA" id="ARBA00022741"/>
    </source>
</evidence>
<feature type="compositionally biased region" description="Polar residues" evidence="11">
    <location>
        <begin position="369"/>
        <end position="387"/>
    </location>
</feature>
<evidence type="ECO:0000256" key="9">
    <source>
        <dbReference type="ARBA" id="ARBA00034629"/>
    </source>
</evidence>
<comment type="catalytic activity">
    <reaction evidence="9">
        <text>1D-myo-inositol hexakisphosphate + ATP = 1-diphospho-1D-myo-inositol 2,3,4,5,6-pentakisphosphate + ADP</text>
        <dbReference type="Rhea" id="RHEA:37459"/>
        <dbReference type="ChEBI" id="CHEBI:30616"/>
        <dbReference type="ChEBI" id="CHEBI:58130"/>
        <dbReference type="ChEBI" id="CHEBI:74946"/>
        <dbReference type="ChEBI" id="CHEBI:456216"/>
        <dbReference type="EC" id="2.7.4.24"/>
    </reaction>
    <physiologicalReaction direction="left-to-right" evidence="9">
        <dbReference type="Rhea" id="RHEA:37460"/>
    </physiologicalReaction>
</comment>
<keyword evidence="3 10" id="KW-0963">Cytoplasm</keyword>
<dbReference type="Gene3D" id="3.40.50.1240">
    <property type="entry name" value="Phosphoglycerate mutase-like"/>
    <property type="match status" value="1"/>
</dbReference>
<dbReference type="CDD" id="cd07061">
    <property type="entry name" value="HP_HAP_like"/>
    <property type="match status" value="1"/>
</dbReference>
<comment type="catalytic activity">
    <reaction evidence="8">
        <text>5-diphospho-1D-myo-inositol 1,2,3,4,6-pentakisphosphate + ATP + H(+) = 1,5-bis(diphospho)-1D-myo-inositol 2,3,4,6-tetrakisphosphate + ADP</text>
        <dbReference type="Rhea" id="RHEA:10276"/>
        <dbReference type="ChEBI" id="CHEBI:15378"/>
        <dbReference type="ChEBI" id="CHEBI:30616"/>
        <dbReference type="ChEBI" id="CHEBI:58628"/>
        <dbReference type="ChEBI" id="CHEBI:77983"/>
        <dbReference type="ChEBI" id="CHEBI:456216"/>
        <dbReference type="EC" id="2.7.4.24"/>
    </reaction>
    <physiologicalReaction direction="left-to-right" evidence="8">
        <dbReference type="Rhea" id="RHEA:10277"/>
    </physiologicalReaction>
</comment>
<dbReference type="Pfam" id="PF00328">
    <property type="entry name" value="His_Phos_2"/>
    <property type="match status" value="1"/>
</dbReference>
<dbReference type="GO" id="GO:0032958">
    <property type="term" value="P:inositol phosphate biosynthetic process"/>
    <property type="evidence" value="ECO:0007669"/>
    <property type="project" value="TreeGrafter"/>
</dbReference>
<reference evidence="14" key="1">
    <citation type="submission" date="2021-01" db="UniProtKB">
        <authorList>
            <consortium name="EnsemblMetazoa"/>
        </authorList>
    </citation>
    <scope>IDENTIFICATION</scope>
</reference>
<dbReference type="Gene3D" id="3.40.50.11950">
    <property type="match status" value="1"/>
</dbReference>
<dbReference type="InterPro" id="IPR037446">
    <property type="entry name" value="His_Pase_VIP1"/>
</dbReference>
<dbReference type="InterPro" id="IPR013651">
    <property type="entry name" value="ATP-grasp_RimK-type"/>
</dbReference>
<name>A0A7M5VCP5_9CNID</name>
<feature type="region of interest" description="Disordered" evidence="11">
    <location>
        <begin position="369"/>
        <end position="388"/>
    </location>
</feature>
<comment type="function">
    <text evidence="10">Bifunctional inositol kinase that acts in concert with the IP6K kinases to synthesize the diphosphate group-containing inositol pyrophosphates diphosphoinositol pentakisphosphate, PP-InsP5, and bis-diphosphoinositol tetrakisphosphate, (PP)2-InsP4. PP-InsP5 and (PP)2-InsP4, also respectively called InsP7 and InsP8, may regulate a variety of cellular processes, including apoptosis, vesicle trafficking, cytoskeletal dynamics, and exocytosis. Phosphorylates inositol hexakisphosphate (InsP6).</text>
</comment>
<dbReference type="EC" id="2.7.4.24" evidence="10"/>
<keyword evidence="6 10" id="KW-0418">Kinase</keyword>
<dbReference type="FunFam" id="3.40.50.11950:FF:000002">
    <property type="entry name" value="Inositol hexakisphosphate and diphosphoinositol-pentakisphosphate kinase"/>
    <property type="match status" value="1"/>
</dbReference>
<comment type="similarity">
    <text evidence="2 10">Belongs to the histidine acid phosphatase family. VIP1 subfamily.</text>
</comment>
<sequence>MKFKWGMKNKNHHDFHDALYRSMERKLSDVSLCNTSGENNEDVKIRVGICAMNKKTYSRPMKEILKRLKRFILLEFIIFTDELVLREPVENWPIVDCLISFYSKGFPLDKAIAYAKLREPLVINDLEIQYQLMDRREVYRLLEDEGLEIPRYAVFNRDDNGNPLDGNTDIEEFDDTIIVNGKTFTKPFVEKPASAEDHNIYIYYPASAGGGCQILFRKIGSRSSVYSSESRIRRTGSYIYEDFMPTDGTDVKVYTVGEEYAHAEARKSPALDGKVERDRGGKEIRYPVILSAHEKNIAKRVCRTFKQTVCGFDLLRANGKSLVCDVNGFSFVKTSQKYYDDCSQLLADIILQNLAPQLWIPQQLDYPSASPSTLQSEESPDTMSTVQGPGGTMMELRCVIAIVRHGDRTPKQKMKMVVTHQLFLELFKKYKGHEEGRLKIKKPIQLQEILDITRTLLESTDDDKDEPIHENKNKLAQMKSVLEMYGHFSGINRKVQLKSMNDNRNYDMLTKFKGRNKKSSTSVGRSAEALLLILKWGGELTPMGKKQAEDLGRAFRCVYPGGQGEYGRAPGFGFLRLHSTYRHDLKIYASDEGRVQTTAAAFTKGLLALEGELTPILVSLVKSDKYVTGMLDTPGDEGGTMQRVKSRLHDYLHSTEDFNEDSERDLAACGDNSILKAMRKVKNPHECCEKVDELIKALVVKINEKCADPHTNPNKSDLYHDETLSLMKHRWEKIEKDFHSNEGFDISLIPDIYDCVKYDYLHNQSLKFDHLPELYTYSKSLADIVIPLEYGITKTEKMRISKQICNRFYRKILADLQYNVQQLEETVHRLDPRESRDIATPHRHVRTRLYMTSESHVHSVVAAIKHGALFKDMNDKQCERAIKYLSQTSELNYLTQIVFMQYEDPSADPLSEDRFHIEMFFSPGVKTPDTKELAEQLADESQENDYHGSFELGCCGSSDRLNVLKNIGLEQANKPGGSEMPSTSPVRMSLQPMLERVSSGMESKKTVFSTSSMSDTESVSLIGADVIDTLPSLHPLVCLHSKVRQKSMDHFLTTLMETKSSGVEPEGADIRKMSMAHANTNTLSEKLYQVKER</sequence>
<evidence type="ECO:0000256" key="2">
    <source>
        <dbReference type="ARBA" id="ARBA00005609"/>
    </source>
</evidence>
<keyword evidence="4 10" id="KW-0808">Transferase</keyword>
<dbReference type="InterPro" id="IPR029033">
    <property type="entry name" value="His_PPase_superfam"/>
</dbReference>